<gene>
    <name evidence="3" type="ORF">CLV28_0597</name>
</gene>
<dbReference type="Pfam" id="PF08213">
    <property type="entry name" value="COX24_C"/>
    <property type="match status" value="1"/>
</dbReference>
<comment type="caution">
    <text evidence="3">The sequence shown here is derived from an EMBL/GenBank/DDBJ whole genome shotgun (WGS) entry which is preliminary data.</text>
</comment>
<dbReference type="AlphaFoldDB" id="A0A2M9D049"/>
<protein>
    <submittedName>
        <fullName evidence="3">Uncharacterized protein DUF1713</fullName>
    </submittedName>
</protein>
<name>A0A2M9D049_9CELL</name>
<reference evidence="3 4" key="1">
    <citation type="submission" date="2017-11" db="EMBL/GenBank/DDBJ databases">
        <title>Genomic Encyclopedia of Archaeal and Bacterial Type Strains, Phase II (KMG-II): From Individual Species to Whole Genera.</title>
        <authorList>
            <person name="Goeker M."/>
        </authorList>
    </citation>
    <scope>NUCLEOTIDE SEQUENCE [LARGE SCALE GENOMIC DNA]</scope>
    <source>
        <strain evidence="3 4">DSM 25478</strain>
    </source>
</reference>
<sequence length="66" mass="7719">MNAGLLTVGHPTEIRDPVITDSVRPTADQYCEGPMGSVIKKRRKRMAKKKHRKLLRKTRHQRRNKK</sequence>
<dbReference type="Proteomes" id="UP000231693">
    <property type="component" value="Unassembled WGS sequence"/>
</dbReference>
<evidence type="ECO:0000259" key="2">
    <source>
        <dbReference type="SMART" id="SM01155"/>
    </source>
</evidence>
<accession>A0A2M9D049</accession>
<organism evidence="3 4">
    <name type="scientific">Sediminihabitans luteus</name>
    <dbReference type="NCBI Taxonomy" id="1138585"/>
    <lineage>
        <taxon>Bacteria</taxon>
        <taxon>Bacillati</taxon>
        <taxon>Actinomycetota</taxon>
        <taxon>Actinomycetes</taxon>
        <taxon>Micrococcales</taxon>
        <taxon>Cellulomonadaceae</taxon>
        <taxon>Sediminihabitans</taxon>
    </lineage>
</organism>
<feature type="domain" description="Ribosomal protein mS38 C-terminal" evidence="2">
    <location>
        <begin position="34"/>
        <end position="66"/>
    </location>
</feature>
<dbReference type="EMBL" id="PGFE01000001">
    <property type="protein sequence ID" value="PJJ77378.1"/>
    <property type="molecule type" value="Genomic_DNA"/>
</dbReference>
<keyword evidence="4" id="KW-1185">Reference proteome</keyword>
<evidence type="ECO:0000256" key="1">
    <source>
        <dbReference type="SAM" id="MobiDB-lite"/>
    </source>
</evidence>
<dbReference type="NCBIfam" id="NF047430">
    <property type="entry name" value="ribo_bS22"/>
    <property type="match status" value="1"/>
</dbReference>
<dbReference type="SMART" id="SM01155">
    <property type="entry name" value="DUF1713"/>
    <property type="match status" value="1"/>
</dbReference>
<evidence type="ECO:0000313" key="4">
    <source>
        <dbReference type="Proteomes" id="UP000231693"/>
    </source>
</evidence>
<proteinExistence type="predicted"/>
<dbReference type="InterPro" id="IPR013177">
    <property type="entry name" value="Ribosomal_mS38_C"/>
</dbReference>
<feature type="region of interest" description="Disordered" evidence="1">
    <location>
        <begin position="40"/>
        <end position="66"/>
    </location>
</feature>
<evidence type="ECO:0000313" key="3">
    <source>
        <dbReference type="EMBL" id="PJJ77378.1"/>
    </source>
</evidence>